<dbReference type="GeneID" id="35600300"/>
<proteinExistence type="predicted"/>
<organism evidence="1 2">
    <name type="scientific">Ramularia collo-cygni</name>
    <dbReference type="NCBI Taxonomy" id="112498"/>
    <lineage>
        <taxon>Eukaryota</taxon>
        <taxon>Fungi</taxon>
        <taxon>Dikarya</taxon>
        <taxon>Ascomycota</taxon>
        <taxon>Pezizomycotina</taxon>
        <taxon>Dothideomycetes</taxon>
        <taxon>Dothideomycetidae</taxon>
        <taxon>Mycosphaerellales</taxon>
        <taxon>Mycosphaerellaceae</taxon>
        <taxon>Ramularia</taxon>
    </lineage>
</organism>
<gene>
    <name evidence="1" type="ORF">RCC_05132</name>
</gene>
<evidence type="ECO:0000313" key="2">
    <source>
        <dbReference type="Proteomes" id="UP000225277"/>
    </source>
</evidence>
<sequence>MVRVAFTGTVRLTGVAIRPEAALPRPCGQETREDHAGSTRRMTVASERIGGSTAESLCDTRAVELEPFAVLRIVKR</sequence>
<reference evidence="1 2" key="1">
    <citation type="submission" date="2016-03" db="EMBL/GenBank/DDBJ databases">
        <authorList>
            <person name="Ploux O."/>
        </authorList>
    </citation>
    <scope>NUCLEOTIDE SEQUENCE [LARGE SCALE GENOMIC DNA]</scope>
    <source>
        <strain evidence="1 2">URUG2</strain>
    </source>
</reference>
<keyword evidence="2" id="KW-1185">Reference proteome</keyword>
<dbReference type="AlphaFoldDB" id="A0A2D3V6V7"/>
<evidence type="ECO:0000313" key="1">
    <source>
        <dbReference type="EMBL" id="CZT19286.1"/>
    </source>
</evidence>
<accession>A0A2D3V6V7</accession>
<dbReference type="EMBL" id="FJUY01000007">
    <property type="protein sequence ID" value="CZT19286.1"/>
    <property type="molecule type" value="Genomic_DNA"/>
</dbReference>
<protein>
    <submittedName>
        <fullName evidence="1">Uncharacterized protein</fullName>
    </submittedName>
</protein>
<dbReference type="Proteomes" id="UP000225277">
    <property type="component" value="Unassembled WGS sequence"/>
</dbReference>
<dbReference type="RefSeq" id="XP_023626176.1">
    <property type="nucleotide sequence ID" value="XM_023770408.1"/>
</dbReference>
<name>A0A2D3V6V7_9PEZI</name>